<feature type="non-terminal residue" evidence="1">
    <location>
        <position position="108"/>
    </location>
</feature>
<reference evidence="1" key="1">
    <citation type="submission" date="2015-11" db="EMBL/GenBank/DDBJ databases">
        <title>De novo transcriptome assembly of four potential Pierce s Disease insect vectors from Arizona vineyards.</title>
        <authorList>
            <person name="Tassone E.E."/>
        </authorList>
    </citation>
    <scope>NUCLEOTIDE SEQUENCE</scope>
</reference>
<dbReference type="EMBL" id="GEBQ01021742">
    <property type="protein sequence ID" value="JAT18235.1"/>
    <property type="molecule type" value="Transcribed_RNA"/>
</dbReference>
<protein>
    <submittedName>
        <fullName evidence="1">Uncharacterized protein</fullName>
    </submittedName>
</protein>
<name>A0A1B6L3K5_9HEMI</name>
<evidence type="ECO:0000313" key="1">
    <source>
        <dbReference type="EMBL" id="JAT18235.1"/>
    </source>
</evidence>
<feature type="non-terminal residue" evidence="1">
    <location>
        <position position="1"/>
    </location>
</feature>
<sequence length="108" mass="11985">CRSEAFITLNIRMWSAFTSWNIGGTSSGFRNRNAGTFQPNTCQLCDVSGYTAIHCRSEAFITLNIRMWSAFTSWNIGGTSSGFRNRNAGTFQPNTCQHCDVSGYTAIH</sequence>
<accession>A0A1B6L3K5</accession>
<proteinExistence type="predicted"/>
<dbReference type="AlphaFoldDB" id="A0A1B6L3K5"/>
<gene>
    <name evidence="1" type="ORF">g.5742</name>
</gene>
<organism evidence="1">
    <name type="scientific">Graphocephala atropunctata</name>
    <dbReference type="NCBI Taxonomy" id="36148"/>
    <lineage>
        <taxon>Eukaryota</taxon>
        <taxon>Metazoa</taxon>
        <taxon>Ecdysozoa</taxon>
        <taxon>Arthropoda</taxon>
        <taxon>Hexapoda</taxon>
        <taxon>Insecta</taxon>
        <taxon>Pterygota</taxon>
        <taxon>Neoptera</taxon>
        <taxon>Paraneoptera</taxon>
        <taxon>Hemiptera</taxon>
        <taxon>Auchenorrhyncha</taxon>
        <taxon>Membracoidea</taxon>
        <taxon>Cicadellidae</taxon>
        <taxon>Cicadellinae</taxon>
        <taxon>Cicadellini</taxon>
        <taxon>Graphocephala</taxon>
    </lineage>
</organism>